<sequence length="194" mass="21696">MHTMRTAYIRQEDHMTTDPEAVIKQLKAKFNVDTDVDLARKLRIEKSTISSWKSRGRVPSRFLRILSGENHEFIAAPPVGWGEEEEAAFSLALFRFSRAFSDVISRGEYRSLVQLFTPAAAHFWWLMSQAQEDLIKKQAHSGVSVSAAEALVMFDDLEHGSGAVERDRKGPFSGASVAELYGMSDGQANSSDRD</sequence>
<keyword evidence="3" id="KW-1185">Reference proteome</keyword>
<dbReference type="Proteomes" id="UP000285710">
    <property type="component" value="Unassembled WGS sequence"/>
</dbReference>
<comment type="caution">
    <text evidence="2">The sequence shown here is derived from an EMBL/GenBank/DDBJ whole genome shotgun (WGS) entry which is preliminary data.</text>
</comment>
<dbReference type="Pfam" id="PF07022">
    <property type="entry name" value="Phage_CI_repr"/>
    <property type="match status" value="1"/>
</dbReference>
<reference evidence="2 3" key="1">
    <citation type="submission" date="2019-01" db="EMBL/GenBank/DDBJ databases">
        <title>Sinorhodobacter populi sp. nov. isolated from the symptomatic bark tissue of Populus euramericana canker.</title>
        <authorList>
            <person name="Xu G."/>
        </authorList>
    </citation>
    <scope>NUCLEOTIDE SEQUENCE [LARGE SCALE GENOMIC DNA]</scope>
    <source>
        <strain evidence="2 3">2D-5</strain>
    </source>
</reference>
<dbReference type="GO" id="GO:0003677">
    <property type="term" value="F:DNA binding"/>
    <property type="evidence" value="ECO:0007669"/>
    <property type="project" value="InterPro"/>
</dbReference>
<reference evidence="2 3" key="2">
    <citation type="submission" date="2019-01" db="EMBL/GenBank/DDBJ databases">
        <authorList>
            <person name="Li Y."/>
        </authorList>
    </citation>
    <scope>NUCLEOTIDE SEQUENCE [LARGE SCALE GENOMIC DNA]</scope>
    <source>
        <strain evidence="2 3">2D-5</strain>
    </source>
</reference>
<evidence type="ECO:0000313" key="3">
    <source>
        <dbReference type="Proteomes" id="UP000285710"/>
    </source>
</evidence>
<dbReference type="Gene3D" id="1.10.260.40">
    <property type="entry name" value="lambda repressor-like DNA-binding domains"/>
    <property type="match status" value="1"/>
</dbReference>
<evidence type="ECO:0000259" key="1">
    <source>
        <dbReference type="Pfam" id="PF07022"/>
    </source>
</evidence>
<gene>
    <name evidence="2" type="ORF">D2T33_08430</name>
</gene>
<feature type="domain" description="Bacteriophage CI repressor N-terminal" evidence="1">
    <location>
        <begin position="21"/>
        <end position="62"/>
    </location>
</feature>
<organism evidence="2 3">
    <name type="scientific">Paenirhodobacter populi</name>
    <dbReference type="NCBI Taxonomy" id="2306993"/>
    <lineage>
        <taxon>Bacteria</taxon>
        <taxon>Pseudomonadati</taxon>
        <taxon>Pseudomonadota</taxon>
        <taxon>Alphaproteobacteria</taxon>
        <taxon>Rhodobacterales</taxon>
        <taxon>Rhodobacter group</taxon>
        <taxon>Paenirhodobacter</taxon>
    </lineage>
</organism>
<accession>A0A451GC34</accession>
<dbReference type="EMBL" id="SAUW01000007">
    <property type="protein sequence ID" value="RWR12727.1"/>
    <property type="molecule type" value="Genomic_DNA"/>
</dbReference>
<dbReference type="GO" id="GO:0045892">
    <property type="term" value="P:negative regulation of DNA-templated transcription"/>
    <property type="evidence" value="ECO:0007669"/>
    <property type="project" value="InterPro"/>
</dbReference>
<dbReference type="InterPro" id="IPR010982">
    <property type="entry name" value="Lambda_DNA-bd_dom_sf"/>
</dbReference>
<protein>
    <recommendedName>
        <fullName evidence="1">Bacteriophage CI repressor N-terminal domain-containing protein</fullName>
    </recommendedName>
</protein>
<dbReference type="InterPro" id="IPR010744">
    <property type="entry name" value="Phage_CI_N"/>
</dbReference>
<proteinExistence type="predicted"/>
<evidence type="ECO:0000313" key="2">
    <source>
        <dbReference type="EMBL" id="RWR12727.1"/>
    </source>
</evidence>
<name>A0A451GC34_9RHOB</name>
<dbReference type="AlphaFoldDB" id="A0A451GC34"/>